<keyword evidence="1" id="KW-0812">Transmembrane</keyword>
<dbReference type="EMBL" id="AP024110">
    <property type="protein sequence ID" value="BCM25089.1"/>
    <property type="molecule type" value="Genomic_DNA"/>
</dbReference>
<name>A0A8D5GEA9_9PROT</name>
<sequence length="93" mass="10577">MRTLVESVIAISFTWLLWSMFIGADRRSVKRKGKNRDISDMGKLIEACDGNRGKAERLIMEEMRTRGAMTKNSAAKLVLERLEKETEASQITT</sequence>
<protein>
    <submittedName>
        <fullName evidence="2">Uncharacterized protein</fullName>
    </submittedName>
</protein>
<keyword evidence="1" id="KW-0472">Membrane</keyword>
<dbReference type="RefSeq" id="WP_221763214.1">
    <property type="nucleotide sequence ID" value="NZ_AP024110.1"/>
</dbReference>
<dbReference type="Proteomes" id="UP000826722">
    <property type="component" value="Chromosome"/>
</dbReference>
<evidence type="ECO:0000256" key="1">
    <source>
        <dbReference type="SAM" id="Phobius"/>
    </source>
</evidence>
<dbReference type="KEGG" id="mpau:ZMTM_13480"/>
<keyword evidence="1" id="KW-1133">Transmembrane helix</keyword>
<evidence type="ECO:0000313" key="2">
    <source>
        <dbReference type="EMBL" id="BCM25089.1"/>
    </source>
</evidence>
<organism evidence="2 3">
    <name type="scientific">Methyloradius palustris</name>
    <dbReference type="NCBI Taxonomy" id="2778876"/>
    <lineage>
        <taxon>Bacteria</taxon>
        <taxon>Pseudomonadati</taxon>
        <taxon>Pseudomonadota</taxon>
        <taxon>Betaproteobacteria</taxon>
        <taxon>Nitrosomonadales</taxon>
        <taxon>Methylophilaceae</taxon>
        <taxon>Methyloradius</taxon>
    </lineage>
</organism>
<dbReference type="AlphaFoldDB" id="A0A8D5GEA9"/>
<evidence type="ECO:0000313" key="3">
    <source>
        <dbReference type="Proteomes" id="UP000826722"/>
    </source>
</evidence>
<reference evidence="2" key="1">
    <citation type="journal article" date="2021" name="Arch. Microbiol.">
        <title>Methyloradius palustris gen. nov., sp. nov., a methanol-oxidizing bacterium isolated from snow.</title>
        <authorList>
            <person name="Miyadera T."/>
            <person name="Kojima H."/>
            <person name="Fukui M."/>
        </authorList>
    </citation>
    <scope>NUCLEOTIDE SEQUENCE</scope>
    <source>
        <strain evidence="2">Zm11</strain>
    </source>
</reference>
<gene>
    <name evidence="2" type="ORF">ZMTM_13480</name>
</gene>
<feature type="transmembrane region" description="Helical" evidence="1">
    <location>
        <begin position="6"/>
        <end position="24"/>
    </location>
</feature>
<accession>A0A8D5GEA9</accession>
<keyword evidence="3" id="KW-1185">Reference proteome</keyword>
<proteinExistence type="predicted"/>